<reference evidence="4" key="1">
    <citation type="submission" date="2022-08" db="EMBL/GenBank/DDBJ databases">
        <authorList>
            <consortium name="DOE Joint Genome Institute"/>
            <person name="Min B."/>
            <person name="Riley R."/>
            <person name="Sierra-Patev S."/>
            <person name="Naranjo-Ortiz M."/>
            <person name="Looney B."/>
            <person name="Konkel Z."/>
            <person name="Slot J.C."/>
            <person name="Sakamoto Y."/>
            <person name="Steenwyk J.L."/>
            <person name="Rokas A."/>
            <person name="Carro J."/>
            <person name="Camarero S."/>
            <person name="Ferreira P."/>
            <person name="Molpeceres G."/>
            <person name="Ruiz-Duenas F.J."/>
            <person name="Serrano A."/>
            <person name="Henrissat B."/>
            <person name="Drula E."/>
            <person name="Hughes K.W."/>
            <person name="Mata J.L."/>
            <person name="Ishikawa N.K."/>
            <person name="Vargas-Isla R."/>
            <person name="Ushijima S."/>
            <person name="Smith C.A."/>
            <person name="Ahrendt S."/>
            <person name="Andreopoulos W."/>
            <person name="He G."/>
            <person name="Labutti K."/>
            <person name="Lipzen A."/>
            <person name="Ng V."/>
            <person name="Sandor L."/>
            <person name="Barry K."/>
            <person name="Martinez A.T."/>
            <person name="Xiao Y."/>
            <person name="Gibbons J.G."/>
            <person name="Terashima K."/>
            <person name="Hibbett D.S."/>
            <person name="Grigoriev I.V."/>
        </authorList>
    </citation>
    <scope>NUCLEOTIDE SEQUENCE</scope>
    <source>
        <strain evidence="4">TFB7829</strain>
    </source>
</reference>
<feature type="region of interest" description="Disordered" evidence="3">
    <location>
        <begin position="52"/>
        <end position="78"/>
    </location>
</feature>
<feature type="region of interest" description="Disordered" evidence="3">
    <location>
        <begin position="728"/>
        <end position="747"/>
    </location>
</feature>
<evidence type="ECO:0000313" key="4">
    <source>
        <dbReference type="EMBL" id="KAJ3985367.1"/>
    </source>
</evidence>
<dbReference type="SMART" id="SM00028">
    <property type="entry name" value="TPR"/>
    <property type="match status" value="6"/>
</dbReference>
<dbReference type="EMBL" id="MU801964">
    <property type="protein sequence ID" value="KAJ3985367.1"/>
    <property type="molecule type" value="Genomic_DNA"/>
</dbReference>
<feature type="compositionally biased region" description="Acidic residues" evidence="3">
    <location>
        <begin position="64"/>
        <end position="76"/>
    </location>
</feature>
<sequence length="1131" mass="128041">MTWKAGALKVRNIRGMISGSLMGAFFFNFNRHGMQFEEGPLDDFHESFDFNESEKSSSISSSSSDEEISHEDEDPEIPASVAVIENEIEGDFDRLVRDIRQRNDTSMVKDWDISIQDEEQAFKDDLRAASGIGKRRKGKSRGFGPALSQQVRSLIGDGNQAFVDNNLPEAIRIMQEVIRIEPRAASAWSVLAQCYEDMHQKDRALQLRIMAAHLSHDAEEWDRLAHESRNLGFYQQALYCYRKVHSLDPSNVDALWDCATLAKEVGELRIARQSFLSILKRFPHDLTVLSEIRPILVELGDLTTCTTLFQNAFDHYQQCFPSGSGPVFGPTGSESTSAIVPGGGFSMLNLLVLADLFNTLGEYDSAVRVIKTGNRWLQGRGDQKYWDLLEDDREFDPEGFDRAISGMDNPLNDHTAVSTSDLNHTSSTSASVVGPNNGRATGRVEVVQSGYFPLDVNARHRLAIARIKMGDVDEGMIHANVVLQEDVLDYAALFIEIADAYYERDMWAEAKPVYEILGTDASTSSVYILLQIASCLRMLDELKDAAEIYEHVRLADPTNNDAKMKLAEIYEILNEPRKALDLVYQVIDSRKRRNKDPSQSNAFSPTTNPSLSLFAEKNFKTSSSSRSNNQNRLTQAQLKELETEKEKEVLRSYNRVKEIWDGMLKEREAGAKGLETGIQASKMLMQHGVAAEGPVEREWMLEAEKLVDTFRETRNLFTAARHNPFRGMFPKRRARKSRDPSDLEADEDRMASRLQLDIQVERSSQKFSRADGVEIFRGISLKDWLDMIIQYCFILTKRNQYELADEVLRHMLLSNAYMTPEFQVSIRLTLISCAIDTHHYPVVVEQCRKLISTNQFNNEMYRLLLASLSSGLRPTDSFITSTLQKFFFREMKLSDVAVKDPELLKWNVALKRWAPILPSTLSSGGRKDRDRDKDKDKDKDKDVGDDLGEEDSDGVGGGTVAANDRPNLPTKDNPLTVAIYGQMCIAAKSYQSAIFYLLHAYDYCPEDPMVSLSLAIASIGRAMQRQSDNRHHLIAQGLAFLSKYRSLRSVDPARLSEVEYNFGRMFQQLGLHSHAVNHYERVLQMAENQEKGKENTDNNFDKEAAYNLSLIYVLTGASPLAELLYRRWLSI</sequence>
<feature type="non-terminal residue" evidence="4">
    <location>
        <position position="1"/>
    </location>
</feature>
<dbReference type="GO" id="GO:0000127">
    <property type="term" value="C:transcription factor TFIIIC complex"/>
    <property type="evidence" value="ECO:0007669"/>
    <property type="project" value="TreeGrafter"/>
</dbReference>
<evidence type="ECO:0000256" key="2">
    <source>
        <dbReference type="SAM" id="Coils"/>
    </source>
</evidence>
<feature type="compositionally biased region" description="Basic and acidic residues" evidence="3">
    <location>
        <begin position="925"/>
        <end position="944"/>
    </location>
</feature>
<dbReference type="Proteomes" id="UP001163850">
    <property type="component" value="Unassembled WGS sequence"/>
</dbReference>
<evidence type="ECO:0000256" key="3">
    <source>
        <dbReference type="SAM" id="MobiDB-lite"/>
    </source>
</evidence>
<dbReference type="PANTHER" id="PTHR23082">
    <property type="entry name" value="TRANSCRIPTION INITIATION FACTOR IIIC TFIIIC , POLYPEPTIDE 3-RELATED"/>
    <property type="match status" value="1"/>
</dbReference>
<keyword evidence="2" id="KW-0175">Coiled coil</keyword>
<dbReference type="AlphaFoldDB" id="A0AA38Q1D2"/>
<dbReference type="PANTHER" id="PTHR23082:SF0">
    <property type="entry name" value="GENERAL TRANSCRIPTION FACTOR 3C POLYPEPTIDE 3"/>
    <property type="match status" value="1"/>
</dbReference>
<dbReference type="InterPro" id="IPR019734">
    <property type="entry name" value="TPR_rpt"/>
</dbReference>
<keyword evidence="1" id="KW-0802">TPR repeat</keyword>
<dbReference type="GO" id="GO:0006383">
    <property type="term" value="P:transcription by RNA polymerase III"/>
    <property type="evidence" value="ECO:0007669"/>
    <property type="project" value="InterPro"/>
</dbReference>
<feature type="repeat" description="TPR" evidence="1">
    <location>
        <begin position="218"/>
        <end position="251"/>
    </location>
</feature>
<dbReference type="InterPro" id="IPR011990">
    <property type="entry name" value="TPR-like_helical_dom_sf"/>
</dbReference>
<gene>
    <name evidence="4" type="ORF">F5890DRAFT_1510811</name>
</gene>
<feature type="repeat" description="TPR" evidence="1">
    <location>
        <begin position="1056"/>
        <end position="1089"/>
    </location>
</feature>
<feature type="coiled-coil region" evidence="2">
    <location>
        <begin position="624"/>
        <end position="651"/>
    </location>
</feature>
<accession>A0AA38Q1D2</accession>
<evidence type="ECO:0008006" key="6">
    <source>
        <dbReference type="Google" id="ProtNLM"/>
    </source>
</evidence>
<comment type="caution">
    <text evidence="4">The sequence shown here is derived from an EMBL/GenBank/DDBJ whole genome shotgun (WGS) entry which is preliminary data.</text>
</comment>
<dbReference type="SUPFAM" id="SSF48452">
    <property type="entry name" value="TPR-like"/>
    <property type="match status" value="2"/>
</dbReference>
<protein>
    <recommendedName>
        <fullName evidence="6">TPR-like protein</fullName>
    </recommendedName>
</protein>
<organism evidence="4 5">
    <name type="scientific">Lentinula detonsa</name>
    <dbReference type="NCBI Taxonomy" id="2804962"/>
    <lineage>
        <taxon>Eukaryota</taxon>
        <taxon>Fungi</taxon>
        <taxon>Dikarya</taxon>
        <taxon>Basidiomycota</taxon>
        <taxon>Agaricomycotina</taxon>
        <taxon>Agaricomycetes</taxon>
        <taxon>Agaricomycetidae</taxon>
        <taxon>Agaricales</taxon>
        <taxon>Marasmiineae</taxon>
        <taxon>Omphalotaceae</taxon>
        <taxon>Lentinula</taxon>
    </lineage>
</organism>
<proteinExistence type="predicted"/>
<evidence type="ECO:0000313" key="5">
    <source>
        <dbReference type="Proteomes" id="UP001163850"/>
    </source>
</evidence>
<dbReference type="PROSITE" id="PS50005">
    <property type="entry name" value="TPR"/>
    <property type="match status" value="2"/>
</dbReference>
<dbReference type="Gene3D" id="1.25.40.10">
    <property type="entry name" value="Tetratricopeptide repeat domain"/>
    <property type="match status" value="3"/>
</dbReference>
<feature type="region of interest" description="Disordered" evidence="3">
    <location>
        <begin position="922"/>
        <end position="968"/>
    </location>
</feature>
<name>A0AA38Q1D2_9AGAR</name>
<dbReference type="InterPro" id="IPR039340">
    <property type="entry name" value="Tfc4/TFIIIC-102/Sfc4"/>
</dbReference>
<evidence type="ECO:0000256" key="1">
    <source>
        <dbReference type="PROSITE-ProRule" id="PRU00339"/>
    </source>
</evidence>